<organism evidence="1 2">
    <name type="scientific">Amycolatopsis antarctica</name>
    <dbReference type="NCBI Taxonomy" id="1854586"/>
    <lineage>
        <taxon>Bacteria</taxon>
        <taxon>Bacillati</taxon>
        <taxon>Actinomycetota</taxon>
        <taxon>Actinomycetes</taxon>
        <taxon>Pseudonocardiales</taxon>
        <taxon>Pseudonocardiaceae</taxon>
        <taxon>Amycolatopsis</taxon>
    </lineage>
</organism>
<dbReference type="Proteomes" id="UP000242444">
    <property type="component" value="Unassembled WGS sequence"/>
</dbReference>
<proteinExistence type="predicted"/>
<protein>
    <recommendedName>
        <fullName evidence="3">DUF3168 domain-containing protein</fullName>
    </recommendedName>
</protein>
<evidence type="ECO:0008006" key="3">
    <source>
        <dbReference type="Google" id="ProtNLM"/>
    </source>
</evidence>
<name>A0A263D6D0_9PSEU</name>
<evidence type="ECO:0000313" key="1">
    <source>
        <dbReference type="EMBL" id="OZM73973.1"/>
    </source>
</evidence>
<dbReference type="EMBL" id="NKYE01000003">
    <property type="protein sequence ID" value="OZM73973.1"/>
    <property type="molecule type" value="Genomic_DNA"/>
</dbReference>
<comment type="caution">
    <text evidence="1">The sequence shown here is derived from an EMBL/GenBank/DDBJ whole genome shotgun (WGS) entry which is preliminary data.</text>
</comment>
<evidence type="ECO:0000313" key="2">
    <source>
        <dbReference type="Proteomes" id="UP000242444"/>
    </source>
</evidence>
<accession>A0A263D6D0</accession>
<dbReference type="InParanoid" id="A0A263D6D0"/>
<sequence>MLVKTLALHLASLGLVRYPPGAPGDVPPCHVVDMPDKPATAVCVYPRTSFPPDDDLSGYEWPELQVIVRTATDAGHEAGWVLAERIRLALRDTAEVTWAAGTAHVRHVFTCDANESSPLELEPQAGRRRWSVSFQIHLLTEVPAP</sequence>
<keyword evidence="2" id="KW-1185">Reference proteome</keyword>
<dbReference type="AlphaFoldDB" id="A0A263D6D0"/>
<reference evidence="1 2" key="1">
    <citation type="submission" date="2017-07" db="EMBL/GenBank/DDBJ databases">
        <title>Amycolatopsis antarcticus sp. nov., isolated from the surface of an Antarcticus brown macroalga.</title>
        <authorList>
            <person name="Wang J."/>
            <person name="Leiva S."/>
            <person name="Huang J."/>
            <person name="Huang Y."/>
        </authorList>
    </citation>
    <scope>NUCLEOTIDE SEQUENCE [LARGE SCALE GENOMIC DNA]</scope>
    <source>
        <strain evidence="1 2">AU-G6</strain>
    </source>
</reference>
<dbReference type="InterPro" id="IPR024411">
    <property type="entry name" value="Tail_terminator_phage"/>
</dbReference>
<gene>
    <name evidence="1" type="ORF">CFN78_06710</name>
</gene>
<dbReference type="Pfam" id="PF12691">
    <property type="entry name" value="Phage_tail_terminator_6"/>
    <property type="match status" value="1"/>
</dbReference>